<reference evidence="1" key="1">
    <citation type="submission" date="2017-08" db="EMBL/GenBank/DDBJ databases">
        <title>Whole genome sequencing of Salmonella enterica.</title>
        <authorList>
            <person name="Bell R."/>
            <person name="Levy K."/>
        </authorList>
    </citation>
    <scope>NUCLEOTIDE SEQUENCE [LARGE SCALE GENOMIC DNA]</scope>
    <source>
        <strain evidence="1">CFSAN060805</strain>
    </source>
</reference>
<comment type="caution">
    <text evidence="1">The sequence shown here is derived from an EMBL/GenBank/DDBJ whole genome shotgun (WGS) entry which is preliminary data.</text>
</comment>
<proteinExistence type="predicted"/>
<accession>A0A2A6D7S7</accession>
<organism evidence="1">
    <name type="scientific">Salmonella enterica</name>
    <name type="common">Salmonella choleraesuis</name>
    <dbReference type="NCBI Taxonomy" id="28901"/>
    <lineage>
        <taxon>Bacteria</taxon>
        <taxon>Pseudomonadati</taxon>
        <taxon>Pseudomonadota</taxon>
        <taxon>Gammaproteobacteria</taxon>
        <taxon>Enterobacterales</taxon>
        <taxon>Enterobacteriaceae</taxon>
        <taxon>Salmonella</taxon>
    </lineage>
</organism>
<dbReference type="AlphaFoldDB" id="A0A2A6D7S7"/>
<gene>
    <name evidence="1" type="ORF">CIC26_19400</name>
</gene>
<dbReference type="EMBL" id="NPLM01000008">
    <property type="protein sequence ID" value="PDN82636.1"/>
    <property type="molecule type" value="Genomic_DNA"/>
</dbReference>
<protein>
    <submittedName>
        <fullName evidence="1">Uncharacterized protein</fullName>
    </submittedName>
</protein>
<dbReference type="Proteomes" id="UP000873581">
    <property type="component" value="Unassembled WGS sequence"/>
</dbReference>
<sequence>MRQLYIIVIALVFGFGGICIGESAGYNRGLSEGVDITKGDKWDCAYSYVTGFLMCDRTPKYK</sequence>
<name>A0A2A6D7S7_SALER</name>
<evidence type="ECO:0000313" key="1">
    <source>
        <dbReference type="EMBL" id="PDN82636.1"/>
    </source>
</evidence>